<proteinExistence type="predicted"/>
<keyword evidence="1" id="KW-1133">Transmembrane helix</keyword>
<keyword evidence="1" id="KW-0472">Membrane</keyword>
<dbReference type="EMBL" id="GBXM01074982">
    <property type="protein sequence ID" value="JAH33595.1"/>
    <property type="molecule type" value="Transcribed_RNA"/>
</dbReference>
<protein>
    <submittedName>
        <fullName evidence="2">Uncharacterized protein</fullName>
    </submittedName>
</protein>
<accession>A0A0E9RYY5</accession>
<keyword evidence="1" id="KW-0812">Transmembrane</keyword>
<organism evidence="2">
    <name type="scientific">Anguilla anguilla</name>
    <name type="common">European freshwater eel</name>
    <name type="synonym">Muraena anguilla</name>
    <dbReference type="NCBI Taxonomy" id="7936"/>
    <lineage>
        <taxon>Eukaryota</taxon>
        <taxon>Metazoa</taxon>
        <taxon>Chordata</taxon>
        <taxon>Craniata</taxon>
        <taxon>Vertebrata</taxon>
        <taxon>Euteleostomi</taxon>
        <taxon>Actinopterygii</taxon>
        <taxon>Neopterygii</taxon>
        <taxon>Teleostei</taxon>
        <taxon>Anguilliformes</taxon>
        <taxon>Anguillidae</taxon>
        <taxon>Anguilla</taxon>
    </lineage>
</organism>
<dbReference type="AlphaFoldDB" id="A0A0E9RYY5"/>
<sequence>MWIESANIRPTKLPSAVNVTFLYFYTTILVCIFRSFCTETTFL</sequence>
<evidence type="ECO:0000256" key="1">
    <source>
        <dbReference type="SAM" id="Phobius"/>
    </source>
</evidence>
<reference evidence="2" key="2">
    <citation type="journal article" date="2015" name="Fish Shellfish Immunol.">
        <title>Early steps in the European eel (Anguilla anguilla)-Vibrio vulnificus interaction in the gills: Role of the RtxA13 toxin.</title>
        <authorList>
            <person name="Callol A."/>
            <person name="Pajuelo D."/>
            <person name="Ebbesson L."/>
            <person name="Teles M."/>
            <person name="MacKenzie S."/>
            <person name="Amaro C."/>
        </authorList>
    </citation>
    <scope>NUCLEOTIDE SEQUENCE</scope>
</reference>
<evidence type="ECO:0000313" key="2">
    <source>
        <dbReference type="EMBL" id="JAH33595.1"/>
    </source>
</evidence>
<reference evidence="2" key="1">
    <citation type="submission" date="2014-11" db="EMBL/GenBank/DDBJ databases">
        <authorList>
            <person name="Amaro Gonzalez C."/>
        </authorList>
    </citation>
    <scope>NUCLEOTIDE SEQUENCE</scope>
</reference>
<feature type="transmembrane region" description="Helical" evidence="1">
    <location>
        <begin position="20"/>
        <end position="37"/>
    </location>
</feature>
<name>A0A0E9RYY5_ANGAN</name>